<feature type="domain" description="HTH gntR-type" evidence="4">
    <location>
        <begin position="8"/>
        <end position="76"/>
    </location>
</feature>
<reference evidence="5 6" key="1">
    <citation type="submission" date="2017-02" db="EMBL/GenBank/DDBJ databases">
        <authorList>
            <person name="Peterson S.W."/>
        </authorList>
    </citation>
    <scope>NUCLEOTIDE SEQUENCE [LARGE SCALE GENOMIC DNA]</scope>
    <source>
        <strain evidence="5 6">USBA 369</strain>
    </source>
</reference>
<dbReference type="AlphaFoldDB" id="A0A1T4P7E7"/>
<dbReference type="STRING" id="1365950.SAMN05428963_103351"/>
<evidence type="ECO:0000313" key="6">
    <source>
        <dbReference type="Proteomes" id="UP000190135"/>
    </source>
</evidence>
<dbReference type="InterPro" id="IPR036390">
    <property type="entry name" value="WH_DNA-bd_sf"/>
</dbReference>
<dbReference type="OrthoDB" id="9794015at2"/>
<keyword evidence="1" id="KW-0805">Transcription regulation</keyword>
<dbReference type="SMART" id="SM00345">
    <property type="entry name" value="HTH_GNTR"/>
    <property type="match status" value="1"/>
</dbReference>
<gene>
    <name evidence="5" type="ORF">SAMN05428963_103351</name>
</gene>
<dbReference type="SUPFAM" id="SSF64288">
    <property type="entry name" value="Chorismate lyase-like"/>
    <property type="match status" value="1"/>
</dbReference>
<accession>A0A1T4P7E7</accession>
<evidence type="ECO:0000256" key="2">
    <source>
        <dbReference type="ARBA" id="ARBA00023125"/>
    </source>
</evidence>
<dbReference type="PROSITE" id="PS50949">
    <property type="entry name" value="HTH_GNTR"/>
    <property type="match status" value="1"/>
</dbReference>
<dbReference type="CDD" id="cd07377">
    <property type="entry name" value="WHTH_GntR"/>
    <property type="match status" value="1"/>
</dbReference>
<dbReference type="PANTHER" id="PTHR44846:SF1">
    <property type="entry name" value="MANNOSYL-D-GLYCERATE TRANSPORT_METABOLISM SYSTEM REPRESSOR MNGR-RELATED"/>
    <property type="match status" value="1"/>
</dbReference>
<evidence type="ECO:0000256" key="1">
    <source>
        <dbReference type="ARBA" id="ARBA00023015"/>
    </source>
</evidence>
<evidence type="ECO:0000256" key="3">
    <source>
        <dbReference type="ARBA" id="ARBA00023163"/>
    </source>
</evidence>
<dbReference type="InterPro" id="IPR000524">
    <property type="entry name" value="Tscrpt_reg_HTH_GntR"/>
</dbReference>
<dbReference type="SMART" id="SM00866">
    <property type="entry name" value="UTRA"/>
    <property type="match status" value="1"/>
</dbReference>
<dbReference type="InterPro" id="IPR011663">
    <property type="entry name" value="UTRA"/>
</dbReference>
<evidence type="ECO:0000259" key="4">
    <source>
        <dbReference type="PROSITE" id="PS50949"/>
    </source>
</evidence>
<dbReference type="InterPro" id="IPR036388">
    <property type="entry name" value="WH-like_DNA-bd_sf"/>
</dbReference>
<dbReference type="InterPro" id="IPR050679">
    <property type="entry name" value="Bact_HTH_transcr_reg"/>
</dbReference>
<name>A0A1T4P7E7_9HYPH</name>
<keyword evidence="6" id="KW-1185">Reference proteome</keyword>
<dbReference type="Gene3D" id="3.40.1410.10">
    <property type="entry name" value="Chorismate lyase-like"/>
    <property type="match status" value="1"/>
</dbReference>
<dbReference type="GO" id="GO:0045892">
    <property type="term" value="P:negative regulation of DNA-templated transcription"/>
    <property type="evidence" value="ECO:0007669"/>
    <property type="project" value="TreeGrafter"/>
</dbReference>
<dbReference type="PANTHER" id="PTHR44846">
    <property type="entry name" value="MANNOSYL-D-GLYCERATE TRANSPORT/METABOLISM SYSTEM REPRESSOR MNGR-RELATED"/>
    <property type="match status" value="1"/>
</dbReference>
<dbReference type="RefSeq" id="WP_078707450.1">
    <property type="nucleotide sequence ID" value="NZ_FUXL01000003.1"/>
</dbReference>
<dbReference type="Gene3D" id="1.10.10.10">
    <property type="entry name" value="Winged helix-like DNA-binding domain superfamily/Winged helix DNA-binding domain"/>
    <property type="match status" value="1"/>
</dbReference>
<dbReference type="InterPro" id="IPR028978">
    <property type="entry name" value="Chorismate_lyase_/UTRA_dom_sf"/>
</dbReference>
<protein>
    <submittedName>
        <fullName evidence="5">GntR family transcriptional regulator</fullName>
    </submittedName>
</protein>
<evidence type="ECO:0000313" key="5">
    <source>
        <dbReference type="EMBL" id="SJZ86818.1"/>
    </source>
</evidence>
<sequence>MGTDGPALPRYLELRRWLRRQIEEGAFQPGSTIPSLNELAAERGVNRLTVLKALEPLVGEGVLKPVVGRGFFVVGEAVARELETLDGFTRTMTERHARPSVKVLTKALRSAGPKHAATFGIAEDDDLVLIKRLCLAGGEPFSLEEILFPANLLPDLDALDLQVFSLYELFSFYGVTLSQAWQTVELTRLDQKDARTLGITADTAVLLFQCTSRDADDRVVEFTRTYTRSDRANFVIHFRR</sequence>
<dbReference type="GO" id="GO:0003677">
    <property type="term" value="F:DNA binding"/>
    <property type="evidence" value="ECO:0007669"/>
    <property type="project" value="UniProtKB-KW"/>
</dbReference>
<organism evidence="5 6">
    <name type="scientific">Consotaella salsifontis</name>
    <dbReference type="NCBI Taxonomy" id="1365950"/>
    <lineage>
        <taxon>Bacteria</taxon>
        <taxon>Pseudomonadati</taxon>
        <taxon>Pseudomonadota</taxon>
        <taxon>Alphaproteobacteria</taxon>
        <taxon>Hyphomicrobiales</taxon>
        <taxon>Aurantimonadaceae</taxon>
        <taxon>Consotaella</taxon>
    </lineage>
</organism>
<keyword evidence="2" id="KW-0238">DNA-binding</keyword>
<dbReference type="Pfam" id="PF00392">
    <property type="entry name" value="GntR"/>
    <property type="match status" value="1"/>
</dbReference>
<keyword evidence="3" id="KW-0804">Transcription</keyword>
<dbReference type="Proteomes" id="UP000190135">
    <property type="component" value="Unassembled WGS sequence"/>
</dbReference>
<dbReference type="EMBL" id="FUXL01000003">
    <property type="protein sequence ID" value="SJZ86818.1"/>
    <property type="molecule type" value="Genomic_DNA"/>
</dbReference>
<dbReference type="SUPFAM" id="SSF46785">
    <property type="entry name" value="Winged helix' DNA-binding domain"/>
    <property type="match status" value="1"/>
</dbReference>
<proteinExistence type="predicted"/>
<dbReference type="Pfam" id="PF07702">
    <property type="entry name" value="UTRA"/>
    <property type="match status" value="1"/>
</dbReference>
<dbReference type="PRINTS" id="PR00035">
    <property type="entry name" value="HTHGNTR"/>
</dbReference>
<dbReference type="GO" id="GO:0003700">
    <property type="term" value="F:DNA-binding transcription factor activity"/>
    <property type="evidence" value="ECO:0007669"/>
    <property type="project" value="InterPro"/>
</dbReference>